<proteinExistence type="predicted"/>
<name>A0A101FXT3_9CHLR</name>
<sequence>MRAKTIKAGENPALEIEINNRKLNIYRSSIVNRDKAVYIINNTADKMR</sequence>
<organism evidence="1 2">
    <name type="scientific">Anaerolinea thermophila</name>
    <dbReference type="NCBI Taxonomy" id="167964"/>
    <lineage>
        <taxon>Bacteria</taxon>
        <taxon>Bacillati</taxon>
        <taxon>Chloroflexota</taxon>
        <taxon>Anaerolineae</taxon>
        <taxon>Anaerolineales</taxon>
        <taxon>Anaerolineaceae</taxon>
        <taxon>Anaerolinea</taxon>
    </lineage>
</organism>
<accession>A0A101FXT3</accession>
<comment type="caution">
    <text evidence="1">The sequence shown here is derived from an EMBL/GenBank/DDBJ whole genome shotgun (WGS) entry which is preliminary data.</text>
</comment>
<gene>
    <name evidence="1" type="ORF">XD73_0781</name>
</gene>
<reference evidence="1 2" key="1">
    <citation type="journal article" date="2015" name="MBio">
        <title>Genome-Resolved Metagenomic Analysis Reveals Roles for Candidate Phyla and Other Microbial Community Members in Biogeochemical Transformations in Oil Reservoirs.</title>
        <authorList>
            <person name="Hu P."/>
            <person name="Tom L."/>
            <person name="Singh A."/>
            <person name="Thomas B.C."/>
            <person name="Baker B.J."/>
            <person name="Piceno Y.M."/>
            <person name="Andersen G.L."/>
            <person name="Banfield J.F."/>
        </authorList>
    </citation>
    <scope>NUCLEOTIDE SEQUENCE [LARGE SCALE GENOMIC DNA]</scope>
    <source>
        <strain evidence="1">46_16</strain>
    </source>
</reference>
<evidence type="ECO:0000313" key="1">
    <source>
        <dbReference type="EMBL" id="KUK46338.1"/>
    </source>
</evidence>
<evidence type="ECO:0000313" key="2">
    <source>
        <dbReference type="Proteomes" id="UP000064249"/>
    </source>
</evidence>
<dbReference type="AlphaFoldDB" id="A0A101FXT3"/>
<dbReference type="EMBL" id="LGFU01000037">
    <property type="protein sequence ID" value="KUK46338.1"/>
    <property type="molecule type" value="Genomic_DNA"/>
</dbReference>
<dbReference type="Proteomes" id="UP000064249">
    <property type="component" value="Unassembled WGS sequence"/>
</dbReference>
<protein>
    <submittedName>
        <fullName evidence="1">Uncharacterized protein</fullName>
    </submittedName>
</protein>